<comment type="caution">
    <text evidence="1">The sequence shown here is derived from an EMBL/GenBank/DDBJ whole genome shotgun (WGS) entry which is preliminary data.</text>
</comment>
<sequence>MFHADCQLRTSQAPFCKAQAAATPCVPTPPPSGCPLPSPPLPPVSRTACSRRCVTPAYQPPLSAILYNLKTPRDLSRSAPLRPS</sequence>
<protein>
    <submittedName>
        <fullName evidence="1">Uncharacterized protein</fullName>
    </submittedName>
</protein>
<reference evidence="1 2" key="1">
    <citation type="submission" date="2014-05" db="EMBL/GenBank/DDBJ databases">
        <title>Draft genome sequence of a rare smut relative, Tilletiaria anomala UBC 951.</title>
        <authorList>
            <consortium name="DOE Joint Genome Institute"/>
            <person name="Toome M."/>
            <person name="Kuo A."/>
            <person name="Henrissat B."/>
            <person name="Lipzen A."/>
            <person name="Tritt A."/>
            <person name="Yoshinaga Y."/>
            <person name="Zane M."/>
            <person name="Barry K."/>
            <person name="Grigoriev I.V."/>
            <person name="Spatafora J.W."/>
            <person name="Aimea M.C."/>
        </authorList>
    </citation>
    <scope>NUCLEOTIDE SEQUENCE [LARGE SCALE GENOMIC DNA]</scope>
    <source>
        <strain evidence="1 2">UBC 951</strain>
    </source>
</reference>
<organism evidence="1 2">
    <name type="scientific">Tilletiaria anomala (strain ATCC 24038 / CBS 436.72 / UBC 951)</name>
    <dbReference type="NCBI Taxonomy" id="1037660"/>
    <lineage>
        <taxon>Eukaryota</taxon>
        <taxon>Fungi</taxon>
        <taxon>Dikarya</taxon>
        <taxon>Basidiomycota</taxon>
        <taxon>Ustilaginomycotina</taxon>
        <taxon>Exobasidiomycetes</taxon>
        <taxon>Georgefischeriales</taxon>
        <taxon>Tilletiariaceae</taxon>
        <taxon>Tilletiaria</taxon>
    </lineage>
</organism>
<keyword evidence="2" id="KW-1185">Reference proteome</keyword>
<dbReference type="AlphaFoldDB" id="A0A066VI91"/>
<dbReference type="InParanoid" id="A0A066VI91"/>
<accession>A0A066VI91</accession>
<name>A0A066VI91_TILAU</name>
<proteinExistence type="predicted"/>
<dbReference type="HOGENOM" id="CLU_2529051_0_0_1"/>
<evidence type="ECO:0000313" key="1">
    <source>
        <dbReference type="EMBL" id="KDN41432.1"/>
    </source>
</evidence>
<gene>
    <name evidence="1" type="ORF">K437DRAFT_258276</name>
</gene>
<dbReference type="RefSeq" id="XP_013241722.1">
    <property type="nucleotide sequence ID" value="XM_013386268.1"/>
</dbReference>
<dbReference type="GeneID" id="25264931"/>
<dbReference type="EMBL" id="JMSN01000080">
    <property type="protein sequence ID" value="KDN41432.1"/>
    <property type="molecule type" value="Genomic_DNA"/>
</dbReference>
<dbReference type="Proteomes" id="UP000027361">
    <property type="component" value="Unassembled WGS sequence"/>
</dbReference>
<evidence type="ECO:0000313" key="2">
    <source>
        <dbReference type="Proteomes" id="UP000027361"/>
    </source>
</evidence>